<organism evidence="1 2">
    <name type="scientific">Echinostoma caproni</name>
    <dbReference type="NCBI Taxonomy" id="27848"/>
    <lineage>
        <taxon>Eukaryota</taxon>
        <taxon>Metazoa</taxon>
        <taxon>Spiralia</taxon>
        <taxon>Lophotrochozoa</taxon>
        <taxon>Platyhelminthes</taxon>
        <taxon>Trematoda</taxon>
        <taxon>Digenea</taxon>
        <taxon>Plagiorchiida</taxon>
        <taxon>Echinostomata</taxon>
        <taxon>Echinostomatoidea</taxon>
        <taxon>Echinostomatidae</taxon>
        <taxon>Echinostoma</taxon>
    </lineage>
</organism>
<evidence type="ECO:0000313" key="1">
    <source>
        <dbReference type="EMBL" id="VDP94066.1"/>
    </source>
</evidence>
<name>A0A3P8LDQ6_9TREM</name>
<reference evidence="1 2" key="1">
    <citation type="submission" date="2018-11" db="EMBL/GenBank/DDBJ databases">
        <authorList>
            <consortium name="Pathogen Informatics"/>
        </authorList>
    </citation>
    <scope>NUCLEOTIDE SEQUENCE [LARGE SCALE GENOMIC DNA]</scope>
    <source>
        <strain evidence="1 2">Egypt</strain>
    </source>
</reference>
<gene>
    <name evidence="1" type="ORF">ECPE_LOCUS16794</name>
</gene>
<sequence>MGTTPDFCISPLCSRFGSLGLAEGLGSSATMDNLAPVMVVGHGCFHRFDYMRPRSGPG</sequence>
<dbReference type="AlphaFoldDB" id="A0A3P8LDQ6"/>
<keyword evidence="2" id="KW-1185">Reference proteome</keyword>
<dbReference type="EMBL" id="UZAN01065929">
    <property type="protein sequence ID" value="VDP94066.1"/>
    <property type="molecule type" value="Genomic_DNA"/>
</dbReference>
<dbReference type="Proteomes" id="UP000272942">
    <property type="component" value="Unassembled WGS sequence"/>
</dbReference>
<evidence type="ECO:0000313" key="2">
    <source>
        <dbReference type="Proteomes" id="UP000272942"/>
    </source>
</evidence>
<accession>A0A3P8LDQ6</accession>
<protein>
    <submittedName>
        <fullName evidence="1">Uncharacterized protein</fullName>
    </submittedName>
</protein>
<proteinExistence type="predicted"/>